<gene>
    <name evidence="1" type="ORF">PG999_005450</name>
</gene>
<dbReference type="Proteomes" id="UP001392437">
    <property type="component" value="Unassembled WGS sequence"/>
</dbReference>
<accession>A0AAW0R238</accession>
<organism evidence="1 2">
    <name type="scientific">Apiospora kogelbergensis</name>
    <dbReference type="NCBI Taxonomy" id="1337665"/>
    <lineage>
        <taxon>Eukaryota</taxon>
        <taxon>Fungi</taxon>
        <taxon>Dikarya</taxon>
        <taxon>Ascomycota</taxon>
        <taxon>Pezizomycotina</taxon>
        <taxon>Sordariomycetes</taxon>
        <taxon>Xylariomycetidae</taxon>
        <taxon>Amphisphaeriales</taxon>
        <taxon>Apiosporaceae</taxon>
        <taxon>Apiospora</taxon>
    </lineage>
</organism>
<sequence>MAQWLRLVTQSTPPHCGYLEECQAPYRALDRLADETPAIVQLIGSGQKYKLIDHLFRNGPPTQQSDIIHIVEMQDRKQSIILFDCPTVLHPSKMDMTMDDKAGYLHRHPLKGWKLNQSNFQTTVQLNSQLLAGISQTVVVFVDDFPGSSSIIELLVAWARNCQRDLRSRPRLLLVSEEYTEKVDMQARFLDRLFRYFVRLQQMSDPTRPYVPSDVETMFWNCFESLHLISDCSGLLDRIMLHTQEMLQRRTTLGWAFSGSNLCYLLRQWISRFARNEIGAFDFVLAFRTQDPAAKRFEHHIEVLLHLTPKPQLAKMAKVVASALYMDAYPKGGHCPSDEHILSYVAPRVTPGSSTSMDGEKKPNIMLCLLVVLPKQGAAMRPLALR</sequence>
<reference evidence="1 2" key="1">
    <citation type="submission" date="2023-01" db="EMBL/GenBank/DDBJ databases">
        <title>Analysis of 21 Apiospora genomes using comparative genomics revels a genus with tremendous synthesis potential of carbohydrate active enzymes and secondary metabolites.</title>
        <authorList>
            <person name="Sorensen T."/>
        </authorList>
    </citation>
    <scope>NUCLEOTIDE SEQUENCE [LARGE SCALE GENOMIC DNA]</scope>
    <source>
        <strain evidence="1 2">CBS 117206</strain>
    </source>
</reference>
<protein>
    <submittedName>
        <fullName evidence="1">Uncharacterized protein</fullName>
    </submittedName>
</protein>
<comment type="caution">
    <text evidence="1">The sequence shown here is derived from an EMBL/GenBank/DDBJ whole genome shotgun (WGS) entry which is preliminary data.</text>
</comment>
<evidence type="ECO:0000313" key="1">
    <source>
        <dbReference type="EMBL" id="KAK8121330.1"/>
    </source>
</evidence>
<dbReference type="EMBL" id="JAQQWP010000004">
    <property type="protein sequence ID" value="KAK8121330.1"/>
    <property type="molecule type" value="Genomic_DNA"/>
</dbReference>
<name>A0AAW0R238_9PEZI</name>
<keyword evidence="2" id="KW-1185">Reference proteome</keyword>
<dbReference type="AlphaFoldDB" id="A0AAW0R238"/>
<proteinExistence type="predicted"/>
<evidence type="ECO:0000313" key="2">
    <source>
        <dbReference type="Proteomes" id="UP001392437"/>
    </source>
</evidence>